<accession>A0ABS2NPE5</accession>
<evidence type="ECO:0008006" key="6">
    <source>
        <dbReference type="Google" id="ProtNLM"/>
    </source>
</evidence>
<keyword evidence="3" id="KW-1133">Transmembrane helix</keyword>
<dbReference type="PIRSF" id="PIRSF005690">
    <property type="entry name" value="GerBA"/>
    <property type="match status" value="1"/>
</dbReference>
<feature type="transmembrane region" description="Helical" evidence="3">
    <location>
        <begin position="339"/>
        <end position="357"/>
    </location>
</feature>
<dbReference type="RefSeq" id="WP_204401406.1">
    <property type="nucleotide sequence ID" value="NZ_JAFBEE010000007.1"/>
</dbReference>
<keyword evidence="2 3" id="KW-0472">Membrane</keyword>
<evidence type="ECO:0000313" key="4">
    <source>
        <dbReference type="EMBL" id="MBM7614819.1"/>
    </source>
</evidence>
<dbReference type="Pfam" id="PF03323">
    <property type="entry name" value="GerA"/>
    <property type="match status" value="1"/>
</dbReference>
<organism evidence="4 5">
    <name type="scientific">Alkaliphilus hydrothermalis</name>
    <dbReference type="NCBI Taxonomy" id="1482730"/>
    <lineage>
        <taxon>Bacteria</taxon>
        <taxon>Bacillati</taxon>
        <taxon>Bacillota</taxon>
        <taxon>Clostridia</taxon>
        <taxon>Peptostreptococcales</taxon>
        <taxon>Natronincolaceae</taxon>
        <taxon>Alkaliphilus</taxon>
    </lineage>
</organism>
<comment type="similarity">
    <text evidence="1">Belongs to the GerABKA family.</text>
</comment>
<feature type="transmembrane region" description="Helical" evidence="3">
    <location>
        <begin position="298"/>
        <end position="319"/>
    </location>
</feature>
<dbReference type="EMBL" id="JAFBEE010000007">
    <property type="protein sequence ID" value="MBM7614819.1"/>
    <property type="molecule type" value="Genomic_DNA"/>
</dbReference>
<protein>
    <recommendedName>
        <fullName evidence="6">Spore germination protein</fullName>
    </recommendedName>
</protein>
<evidence type="ECO:0000313" key="5">
    <source>
        <dbReference type="Proteomes" id="UP001314796"/>
    </source>
</evidence>
<evidence type="ECO:0000256" key="2">
    <source>
        <dbReference type="ARBA" id="ARBA00023136"/>
    </source>
</evidence>
<keyword evidence="3" id="KW-0812">Transmembrane</keyword>
<dbReference type="PANTHER" id="PTHR22550:SF5">
    <property type="entry name" value="LEUCINE ZIPPER PROTEIN 4"/>
    <property type="match status" value="1"/>
</dbReference>
<name>A0ABS2NPE5_9FIRM</name>
<keyword evidence="5" id="KW-1185">Reference proteome</keyword>
<comment type="caution">
    <text evidence="4">The sequence shown here is derived from an EMBL/GenBank/DDBJ whole genome shotgun (WGS) entry which is preliminary data.</text>
</comment>
<dbReference type="PANTHER" id="PTHR22550">
    <property type="entry name" value="SPORE GERMINATION PROTEIN"/>
    <property type="match status" value="1"/>
</dbReference>
<feature type="transmembrane region" description="Helical" evidence="3">
    <location>
        <begin position="369"/>
        <end position="387"/>
    </location>
</feature>
<feature type="transmembrane region" description="Helical" evidence="3">
    <location>
        <begin position="393"/>
        <end position="412"/>
    </location>
</feature>
<evidence type="ECO:0000256" key="1">
    <source>
        <dbReference type="ARBA" id="ARBA00005278"/>
    </source>
</evidence>
<evidence type="ECO:0000256" key="3">
    <source>
        <dbReference type="SAM" id="Phobius"/>
    </source>
</evidence>
<dbReference type="Proteomes" id="UP001314796">
    <property type="component" value="Unassembled WGS sequence"/>
</dbReference>
<dbReference type="InterPro" id="IPR004995">
    <property type="entry name" value="Spore_Ger"/>
</dbReference>
<sequence>MWFRGWINNIANNKKTSLQEESFNPNAKGEVSKEAIVAYLQDVDDALIKDISVGKGSATIVYIKSLVKMEILQELVITPLNTFENQDDPEEVLKISEKLAFDELPKLIEGVMSGLCIIIFYDRKSIYTIDTFSPPVRNLTSSESESTVLGPQEAFIEALESNFSLIKKRIRNPNLKTKVLLLGTETRNSVGVLYIRGIANQENVQRVLYRLRNIEFMGFGGTAVLKQMLEDKPYSPFPQFGITQRVDAAVSALLDGRIVIFLNGSPEAAICPTSFFEMFVSPEDYYNRWTTASLLRSLRFFGFFATIMLTPLYVSVLTYHPEVLPSTLLSLLMESRTKVPFPPVIEVLIIELVIEVLREAGARMPTKIGQTIGIVGGIVIGTAAVDAGLASNILIVLVAISALLSFLPPNFLMSNGSRFIRYFFILAAALYGFLGQMIALAWLLAHLANLTSLGSPYMTPVIPRSATDLLDSVLRAPINFFIKRKGISRSKKELTRPTDEE</sequence>
<proteinExistence type="inferred from homology"/>
<dbReference type="InterPro" id="IPR050768">
    <property type="entry name" value="UPF0353/GerABKA_families"/>
</dbReference>
<reference evidence="4 5" key="1">
    <citation type="submission" date="2021-01" db="EMBL/GenBank/DDBJ databases">
        <title>Genomic Encyclopedia of Type Strains, Phase IV (KMG-IV): sequencing the most valuable type-strain genomes for metagenomic binning, comparative biology and taxonomic classification.</title>
        <authorList>
            <person name="Goeker M."/>
        </authorList>
    </citation>
    <scope>NUCLEOTIDE SEQUENCE [LARGE SCALE GENOMIC DNA]</scope>
    <source>
        <strain evidence="4 5">DSM 25890</strain>
    </source>
</reference>
<gene>
    <name evidence="4" type="ORF">JOC73_001338</name>
</gene>
<feature type="transmembrane region" description="Helical" evidence="3">
    <location>
        <begin position="419"/>
        <end position="445"/>
    </location>
</feature>